<comment type="caution">
    <text evidence="1">The sequence shown here is derived from an EMBL/GenBank/DDBJ whole genome shotgun (WGS) entry which is preliminary data.</text>
</comment>
<dbReference type="Proteomes" id="UP000245890">
    <property type="component" value="Unassembled WGS sequence"/>
</dbReference>
<dbReference type="RefSeq" id="WP_116468022.1">
    <property type="nucleotide sequence ID" value="NZ_QENQ01000001.1"/>
</dbReference>
<gene>
    <name evidence="1" type="ORF">DD559_03845</name>
</gene>
<name>A0A2U0SB76_9SPHN</name>
<dbReference type="EMBL" id="QENQ01000001">
    <property type="protein sequence ID" value="PVX28574.1"/>
    <property type="molecule type" value="Genomic_DNA"/>
</dbReference>
<organism evidence="1 2">
    <name type="scientific">Sphingomonas pokkalii</name>
    <dbReference type="NCBI Taxonomy" id="2175090"/>
    <lineage>
        <taxon>Bacteria</taxon>
        <taxon>Pseudomonadati</taxon>
        <taxon>Pseudomonadota</taxon>
        <taxon>Alphaproteobacteria</taxon>
        <taxon>Sphingomonadales</taxon>
        <taxon>Sphingomonadaceae</taxon>
        <taxon>Sphingomonas</taxon>
    </lineage>
</organism>
<dbReference type="Pfam" id="PF13618">
    <property type="entry name" value="Gluconate_2-dh3"/>
    <property type="match status" value="1"/>
</dbReference>
<dbReference type="OrthoDB" id="6385145at2"/>
<accession>A0A2U0SB76</accession>
<reference evidence="1 2" key="1">
    <citation type="submission" date="2018-05" db="EMBL/GenBank/DDBJ databases">
        <title>Description of Sphingomonas pokkalii sp nov, isolated from the rhizosphere of saline tolerant pokkali rice and its draft genome analysis.</title>
        <authorList>
            <person name="Menon R."/>
            <person name="Kumari S."/>
            <person name="Rameshkumar N."/>
        </authorList>
    </citation>
    <scope>NUCLEOTIDE SEQUENCE [LARGE SCALE GENOMIC DNA]</scope>
    <source>
        <strain evidence="1 2">L3B27</strain>
    </source>
</reference>
<evidence type="ECO:0000313" key="2">
    <source>
        <dbReference type="Proteomes" id="UP000245890"/>
    </source>
</evidence>
<dbReference type="AlphaFoldDB" id="A0A2U0SB76"/>
<proteinExistence type="predicted"/>
<keyword evidence="2" id="KW-1185">Reference proteome</keyword>
<evidence type="ECO:0000313" key="1">
    <source>
        <dbReference type="EMBL" id="PVX28574.1"/>
    </source>
</evidence>
<sequence>MAERQAAGWSRRDFFGGAALLAMAVGIPAAVAHFADLDPSDEPSDRQRAMIAGVSQLVIPRTDTAGAGDVGVGDFVILALAHGLEGSRAPLAADAMPNLASFQRRDGSLRHLDWLETQLDQRASGDFQKADPARRIAALQALDGEAFGEGVRSHPWRTIKGLILTGYYTSEVGGSKELNYELVPGRWDPDLPRTPATHAWSSDWTAVDFG</sequence>
<dbReference type="InterPro" id="IPR006311">
    <property type="entry name" value="TAT_signal"/>
</dbReference>
<protein>
    <submittedName>
        <fullName evidence="1">Twin-arginine translocation pathway signal protein</fullName>
    </submittedName>
</protein>
<dbReference type="PROSITE" id="PS51318">
    <property type="entry name" value="TAT"/>
    <property type="match status" value="1"/>
</dbReference>
<dbReference type="InterPro" id="IPR027056">
    <property type="entry name" value="Gluconate_2DH_su3"/>
</dbReference>